<feature type="region of interest" description="Disordered" evidence="1">
    <location>
        <begin position="26"/>
        <end position="67"/>
    </location>
</feature>
<dbReference type="Proteomes" id="UP001341840">
    <property type="component" value="Unassembled WGS sequence"/>
</dbReference>
<evidence type="ECO:0000313" key="3">
    <source>
        <dbReference type="Proteomes" id="UP001341840"/>
    </source>
</evidence>
<evidence type="ECO:0000313" key="2">
    <source>
        <dbReference type="EMBL" id="MED6142053.1"/>
    </source>
</evidence>
<sequence>MMNLLIFKKEDEQQHRRVEENLQYLERPKPPTTPRIWSRHHGSSLQDDGRRDTEWEAASRRLQGGDGGRDDFNLQCGRLRQFLSAKGAARTAEQGWGSGRDIGDGGVRVYRWKRMRKEEILSVDMCETAARSHSLFPTFSSFFEGIDQFILARHSPYTPDLGLALSPSADPAAPIPGRHFVSHIESAGRFCQYDINNIQRQRLSFAEEATLAPADPHA</sequence>
<gene>
    <name evidence="2" type="ORF">PIB30_109692</name>
</gene>
<name>A0ABU6T244_9FABA</name>
<protein>
    <submittedName>
        <fullName evidence="2">Uncharacterized protein</fullName>
    </submittedName>
</protein>
<feature type="compositionally biased region" description="Basic and acidic residues" evidence="1">
    <location>
        <begin position="47"/>
        <end position="59"/>
    </location>
</feature>
<reference evidence="2 3" key="1">
    <citation type="journal article" date="2023" name="Plants (Basel)">
        <title>Bridging the Gap: Combining Genomics and Transcriptomics Approaches to Understand Stylosanthes scabra, an Orphan Legume from the Brazilian Caatinga.</title>
        <authorList>
            <person name="Ferreira-Neto J.R.C."/>
            <person name="da Silva M.D."/>
            <person name="Binneck E."/>
            <person name="de Melo N.F."/>
            <person name="da Silva R.H."/>
            <person name="de Melo A.L.T.M."/>
            <person name="Pandolfi V."/>
            <person name="Bustamante F.O."/>
            <person name="Brasileiro-Vidal A.C."/>
            <person name="Benko-Iseppon A.M."/>
        </authorList>
    </citation>
    <scope>NUCLEOTIDE SEQUENCE [LARGE SCALE GENOMIC DNA]</scope>
    <source>
        <tissue evidence="2">Leaves</tissue>
    </source>
</reference>
<organism evidence="2 3">
    <name type="scientific">Stylosanthes scabra</name>
    <dbReference type="NCBI Taxonomy" id="79078"/>
    <lineage>
        <taxon>Eukaryota</taxon>
        <taxon>Viridiplantae</taxon>
        <taxon>Streptophyta</taxon>
        <taxon>Embryophyta</taxon>
        <taxon>Tracheophyta</taxon>
        <taxon>Spermatophyta</taxon>
        <taxon>Magnoliopsida</taxon>
        <taxon>eudicotyledons</taxon>
        <taxon>Gunneridae</taxon>
        <taxon>Pentapetalae</taxon>
        <taxon>rosids</taxon>
        <taxon>fabids</taxon>
        <taxon>Fabales</taxon>
        <taxon>Fabaceae</taxon>
        <taxon>Papilionoideae</taxon>
        <taxon>50 kb inversion clade</taxon>
        <taxon>dalbergioids sensu lato</taxon>
        <taxon>Dalbergieae</taxon>
        <taxon>Pterocarpus clade</taxon>
        <taxon>Stylosanthes</taxon>
    </lineage>
</organism>
<proteinExistence type="predicted"/>
<keyword evidence="3" id="KW-1185">Reference proteome</keyword>
<comment type="caution">
    <text evidence="2">The sequence shown here is derived from an EMBL/GenBank/DDBJ whole genome shotgun (WGS) entry which is preliminary data.</text>
</comment>
<dbReference type="EMBL" id="JASCZI010066179">
    <property type="protein sequence ID" value="MED6142053.1"/>
    <property type="molecule type" value="Genomic_DNA"/>
</dbReference>
<accession>A0ABU6T244</accession>
<evidence type="ECO:0000256" key="1">
    <source>
        <dbReference type="SAM" id="MobiDB-lite"/>
    </source>
</evidence>